<name>M1GMQ0_9ZZZZ</name>
<sequence length="165" mass="18185">MRPTRISQCGIAAFAVVTAMAVTPRCAHAQWAWRDAGGHVTFSDTPPPADIPQNQIFEQPNPASMPAMPPAGSNAKTTAQRDANAEKRFDKWFKKRQEAEQRQEAAQARRNAECNRLRGRLASLQTLGMQVLQQDPNGGAPTFLSDQQRAAQTQQLQNQISTNCD</sequence>
<organism evidence="3">
    <name type="scientific">uncultured prokaryote</name>
    <dbReference type="NCBI Taxonomy" id="198431"/>
    <lineage>
        <taxon>unclassified sequences</taxon>
        <taxon>environmental samples</taxon>
    </lineage>
</organism>
<dbReference type="AlphaFoldDB" id="M1GMQ0"/>
<dbReference type="InterPro" id="IPR025392">
    <property type="entry name" value="DUF4124"/>
</dbReference>
<reference evidence="3" key="1">
    <citation type="journal article" date="2013" name="Appl. Environ. Microbiol.">
        <title>RubisCO Gene Clusters Found in a Metagenome Microarray from Acid Mine Drainage.</title>
        <authorList>
            <person name="Guo X."/>
            <person name="Yin H."/>
            <person name="Cong J."/>
            <person name="Dai Z."/>
            <person name="Liang Y."/>
            <person name="Liu X."/>
        </authorList>
    </citation>
    <scope>NUCLEOTIDE SEQUENCE</scope>
</reference>
<accession>M1GMQ0</accession>
<evidence type="ECO:0000256" key="1">
    <source>
        <dbReference type="SAM" id="MobiDB-lite"/>
    </source>
</evidence>
<feature type="compositionally biased region" description="Low complexity" evidence="1">
    <location>
        <begin position="60"/>
        <end position="75"/>
    </location>
</feature>
<dbReference type="EMBL" id="JQ815895">
    <property type="protein sequence ID" value="AGE14090.1"/>
    <property type="molecule type" value="Genomic_DNA"/>
</dbReference>
<dbReference type="Pfam" id="PF13511">
    <property type="entry name" value="DUF4124"/>
    <property type="match status" value="1"/>
</dbReference>
<evidence type="ECO:0000259" key="2">
    <source>
        <dbReference type="Pfam" id="PF13511"/>
    </source>
</evidence>
<feature type="region of interest" description="Disordered" evidence="1">
    <location>
        <begin position="59"/>
        <end position="84"/>
    </location>
</feature>
<protein>
    <recommendedName>
        <fullName evidence="2">DUF4124 domain-containing protein</fullName>
    </recommendedName>
</protein>
<proteinExistence type="predicted"/>
<evidence type="ECO:0000313" key="3">
    <source>
        <dbReference type="EMBL" id="AGE14090.1"/>
    </source>
</evidence>
<feature type="domain" description="DUF4124" evidence="2">
    <location>
        <begin position="26"/>
        <end position="70"/>
    </location>
</feature>